<evidence type="ECO:0000256" key="2">
    <source>
        <dbReference type="ARBA" id="ARBA00022801"/>
    </source>
</evidence>
<keyword evidence="5" id="KW-1185">Reference proteome</keyword>
<dbReference type="RefSeq" id="WP_377566610.1">
    <property type="nucleotide sequence ID" value="NZ_JBHTJZ010000033.1"/>
</dbReference>
<dbReference type="InterPro" id="IPR000917">
    <property type="entry name" value="Sulfatase_N"/>
</dbReference>
<dbReference type="Pfam" id="PF00884">
    <property type="entry name" value="Sulfatase"/>
    <property type="match status" value="1"/>
</dbReference>
<reference evidence="5" key="1">
    <citation type="journal article" date="2019" name="Int. J. Syst. Evol. Microbiol.">
        <title>The Global Catalogue of Microorganisms (GCM) 10K type strain sequencing project: providing services to taxonomists for standard genome sequencing and annotation.</title>
        <authorList>
            <consortium name="The Broad Institute Genomics Platform"/>
            <consortium name="The Broad Institute Genome Sequencing Center for Infectious Disease"/>
            <person name="Wu L."/>
            <person name="Ma J."/>
        </authorList>
    </citation>
    <scope>NUCLEOTIDE SEQUENCE [LARGE SCALE GENOMIC DNA]</scope>
    <source>
        <strain evidence="5">CCUG 59129</strain>
    </source>
</reference>
<organism evidence="4 5">
    <name type="scientific">Paenibacillus chungangensis</name>
    <dbReference type="NCBI Taxonomy" id="696535"/>
    <lineage>
        <taxon>Bacteria</taxon>
        <taxon>Bacillati</taxon>
        <taxon>Bacillota</taxon>
        <taxon>Bacilli</taxon>
        <taxon>Bacillales</taxon>
        <taxon>Paenibacillaceae</taxon>
        <taxon>Paenibacillus</taxon>
    </lineage>
</organism>
<dbReference type="InterPro" id="IPR017850">
    <property type="entry name" value="Alkaline_phosphatase_core_sf"/>
</dbReference>
<sequence>MNNKPHVVVIMADQLRTDALGPHTPNLNALLGESVSFQRAYCASPLCVPARGAFFTGKYPNVTKSLNNAKLNREKELGNVGKEHTHMYRLMEEEWDSWHTGKMDFYTEERIERSPHSATHWLPLEPRYYDYLNQHGKRRPGGPDFKGIVPELAYGEVTHIGTCSNPTTGCYEEGIQYHYDGFILKDTMHALCNRDKNKPLLLNAMFFAPHPPIDIPEPWYSSIREEDVTLPDNVGVWSPNQSPLQLYNLPGVIGAQRTREQWREVWRAYLGFVSLLDDCVGQVISELKRQGIYDQTLLVFTSDHGEMLGSHRLWQKMCMYEESVKIPLWMKFPQGESFENQEIDHIVSSVDVLPTLCEYLEIEAPENMCGQSLMPVIRGEASRRESIFIQFDGNGSRSNYQRCVIEGRYKLIVDLFKDEIFLELYDVIGDSQEQMNLAFEPKHSAQVDKMLQSLRLHMSRTNDYLTLPSDVYEQFTRNYSEFKK</sequence>
<evidence type="ECO:0000256" key="1">
    <source>
        <dbReference type="ARBA" id="ARBA00022723"/>
    </source>
</evidence>
<comment type="caution">
    <text evidence="4">The sequence shown here is derived from an EMBL/GenBank/DDBJ whole genome shotgun (WGS) entry which is preliminary data.</text>
</comment>
<keyword evidence="2" id="KW-0378">Hydrolase</keyword>
<dbReference type="PANTHER" id="PTHR45953:SF1">
    <property type="entry name" value="IDURONATE 2-SULFATASE"/>
    <property type="match status" value="1"/>
</dbReference>
<feature type="domain" description="Sulfatase N-terminal" evidence="3">
    <location>
        <begin position="5"/>
        <end position="360"/>
    </location>
</feature>
<dbReference type="PANTHER" id="PTHR45953">
    <property type="entry name" value="IDURONATE 2-SULFATASE"/>
    <property type="match status" value="1"/>
</dbReference>
<dbReference type="EMBL" id="JBHTJZ010000033">
    <property type="protein sequence ID" value="MFD0961245.1"/>
    <property type="molecule type" value="Genomic_DNA"/>
</dbReference>
<dbReference type="Gene3D" id="3.40.720.10">
    <property type="entry name" value="Alkaline Phosphatase, subunit A"/>
    <property type="match status" value="1"/>
</dbReference>
<proteinExistence type="predicted"/>
<protein>
    <submittedName>
        <fullName evidence="4">Sulfatase</fullName>
    </submittedName>
</protein>
<dbReference type="Proteomes" id="UP001596989">
    <property type="component" value="Unassembled WGS sequence"/>
</dbReference>
<evidence type="ECO:0000259" key="3">
    <source>
        <dbReference type="Pfam" id="PF00884"/>
    </source>
</evidence>
<evidence type="ECO:0000313" key="4">
    <source>
        <dbReference type="EMBL" id="MFD0961245.1"/>
    </source>
</evidence>
<evidence type="ECO:0000313" key="5">
    <source>
        <dbReference type="Proteomes" id="UP001596989"/>
    </source>
</evidence>
<accession>A0ABW3HUS7</accession>
<keyword evidence="1" id="KW-0479">Metal-binding</keyword>
<name>A0ABW3HUS7_9BACL</name>
<gene>
    <name evidence="4" type="ORF">ACFQ2I_17995</name>
</gene>
<dbReference type="SUPFAM" id="SSF53649">
    <property type="entry name" value="Alkaline phosphatase-like"/>
    <property type="match status" value="1"/>
</dbReference>